<evidence type="ECO:0000256" key="5">
    <source>
        <dbReference type="PROSITE-ProRule" id="PRU00169"/>
    </source>
</evidence>
<evidence type="ECO:0000259" key="6">
    <source>
        <dbReference type="PROSITE" id="PS50110"/>
    </source>
</evidence>
<dbReference type="RefSeq" id="WP_073471714.1">
    <property type="nucleotide sequence ID" value="NZ_FQZU01000001.1"/>
</dbReference>
<evidence type="ECO:0000256" key="2">
    <source>
        <dbReference type="ARBA" id="ARBA00023012"/>
    </source>
</evidence>
<gene>
    <name evidence="7" type="ORF">SAMN02745216_00024</name>
</gene>
<dbReference type="Pfam" id="PF00072">
    <property type="entry name" value="Response_reg"/>
    <property type="match status" value="2"/>
</dbReference>
<organism evidence="7 8">
    <name type="scientific">Desulfatibacillum alkenivorans DSM 16219</name>
    <dbReference type="NCBI Taxonomy" id="1121393"/>
    <lineage>
        <taxon>Bacteria</taxon>
        <taxon>Pseudomonadati</taxon>
        <taxon>Thermodesulfobacteriota</taxon>
        <taxon>Desulfobacteria</taxon>
        <taxon>Desulfobacterales</taxon>
        <taxon>Desulfatibacillaceae</taxon>
        <taxon>Desulfatibacillum</taxon>
    </lineage>
</organism>
<dbReference type="PANTHER" id="PTHR44591">
    <property type="entry name" value="STRESS RESPONSE REGULATOR PROTEIN 1"/>
    <property type="match status" value="1"/>
</dbReference>
<evidence type="ECO:0000313" key="7">
    <source>
        <dbReference type="EMBL" id="SHI49878.1"/>
    </source>
</evidence>
<dbReference type="STRING" id="1121393.SAMN02745216_00024"/>
<dbReference type="Gene3D" id="3.40.50.2300">
    <property type="match status" value="2"/>
</dbReference>
<evidence type="ECO:0000313" key="8">
    <source>
        <dbReference type="Proteomes" id="UP000183994"/>
    </source>
</evidence>
<dbReference type="PROSITE" id="PS50110">
    <property type="entry name" value="RESPONSE_REGULATORY"/>
    <property type="match status" value="2"/>
</dbReference>
<dbReference type="InterPro" id="IPR050595">
    <property type="entry name" value="Bact_response_regulator"/>
</dbReference>
<dbReference type="OrthoDB" id="8912111at2"/>
<dbReference type="SUPFAM" id="SSF52172">
    <property type="entry name" value="CheY-like"/>
    <property type="match status" value="2"/>
</dbReference>
<feature type="domain" description="Response regulatory" evidence="6">
    <location>
        <begin position="326"/>
        <end position="440"/>
    </location>
</feature>
<name>A0A1M6BMV0_9BACT</name>
<feature type="modified residue" description="4-aspartylphosphate" evidence="5">
    <location>
        <position position="55"/>
    </location>
</feature>
<evidence type="ECO:0000256" key="1">
    <source>
        <dbReference type="ARBA" id="ARBA00022553"/>
    </source>
</evidence>
<feature type="domain" description="Response regulatory" evidence="6">
    <location>
        <begin position="6"/>
        <end position="120"/>
    </location>
</feature>
<proteinExistence type="predicted"/>
<keyword evidence="8" id="KW-1185">Reference proteome</keyword>
<keyword evidence="2" id="KW-0902">Two-component regulatory system</keyword>
<dbReference type="FunFam" id="3.40.50.2300:FF:000018">
    <property type="entry name" value="DNA-binding transcriptional regulator NtrC"/>
    <property type="match status" value="1"/>
</dbReference>
<evidence type="ECO:0000256" key="3">
    <source>
        <dbReference type="ARBA" id="ARBA00023015"/>
    </source>
</evidence>
<keyword evidence="3" id="KW-0805">Transcription regulation</keyword>
<keyword evidence="4" id="KW-0804">Transcription</keyword>
<dbReference type="Proteomes" id="UP000183994">
    <property type="component" value="Unassembled WGS sequence"/>
</dbReference>
<dbReference type="EMBL" id="FQZU01000001">
    <property type="protein sequence ID" value="SHI49878.1"/>
    <property type="molecule type" value="Genomic_DNA"/>
</dbReference>
<dbReference type="PANTHER" id="PTHR44591:SF25">
    <property type="entry name" value="CHEMOTAXIS TWO-COMPONENT RESPONSE REGULATOR"/>
    <property type="match status" value="1"/>
</dbReference>
<sequence>MSQIQRILVVDDEPGILQNVTKILSKAEYEVFQASSAKEALEEMAKRSYSLLISDIVMPEMNGLELLKMVKNQWPLTQVLMMTAYASTETAVKAIRLGALDYLPKPFTPDELRELVDRSVAGDLYEASVGDVEREDIDAMHLNLPLDMLSEADVGEGFCDIGKKVCNVFQKLGHTCKAGEKKGLCPQEAKKAKAEDAAPAIQELIGVDMPFNYEEVVEATGPEYVANLGRDGFAFMPYEELKASAARMEARLNRARLAAMYKKKESHIPGTTDALSDITDAVGTEYVKHLDRDGFSRIPFEELRGSVRKMEAKLSGKEIELALASDILVVDDEVAVNNNIRKILKKGQYTVDQATTRDEALEKVSKGFYRVIILDLKMPGVVGLELLEAVHKMQPNAKIVIITGYASIETAVETSRLGAMLYVPKPFTPAEIRTAVEKASRLAA</sequence>
<dbReference type="AlphaFoldDB" id="A0A1M6BMV0"/>
<dbReference type="SMART" id="SM00448">
    <property type="entry name" value="REC"/>
    <property type="match status" value="2"/>
</dbReference>
<reference evidence="8" key="1">
    <citation type="submission" date="2016-11" db="EMBL/GenBank/DDBJ databases">
        <authorList>
            <person name="Varghese N."/>
            <person name="Submissions S."/>
        </authorList>
    </citation>
    <scope>NUCLEOTIDE SEQUENCE [LARGE SCALE GENOMIC DNA]</scope>
    <source>
        <strain evidence="8">DSM 16219</strain>
    </source>
</reference>
<accession>A0A1M6BMV0</accession>
<evidence type="ECO:0000256" key="4">
    <source>
        <dbReference type="ARBA" id="ARBA00023163"/>
    </source>
</evidence>
<feature type="modified residue" description="4-aspartylphosphate" evidence="5">
    <location>
        <position position="375"/>
    </location>
</feature>
<dbReference type="GO" id="GO:0000160">
    <property type="term" value="P:phosphorelay signal transduction system"/>
    <property type="evidence" value="ECO:0007669"/>
    <property type="project" value="UniProtKB-KW"/>
</dbReference>
<dbReference type="InterPro" id="IPR011006">
    <property type="entry name" value="CheY-like_superfamily"/>
</dbReference>
<protein>
    <submittedName>
        <fullName evidence="7">Response regulator receiver domain-containing protein</fullName>
    </submittedName>
</protein>
<keyword evidence="1 5" id="KW-0597">Phosphoprotein</keyword>
<dbReference type="InterPro" id="IPR001789">
    <property type="entry name" value="Sig_transdc_resp-reg_receiver"/>
</dbReference>